<feature type="compositionally biased region" description="Basic and acidic residues" evidence="1">
    <location>
        <begin position="93"/>
        <end position="102"/>
    </location>
</feature>
<dbReference type="EMBL" id="JAGRRH010000027">
    <property type="protein sequence ID" value="KAG7340203.1"/>
    <property type="molecule type" value="Genomic_DNA"/>
</dbReference>
<reference evidence="3" key="2">
    <citation type="submission" date="2021-04" db="EMBL/GenBank/DDBJ databases">
        <authorList>
            <person name="Podell S."/>
        </authorList>
    </citation>
    <scope>NUCLEOTIDE SEQUENCE</scope>
    <source>
        <strain evidence="3">Hildebrandi</strain>
    </source>
</reference>
<dbReference type="AlphaFoldDB" id="A0A9K3M222"/>
<dbReference type="EMBL" id="JAGRRH010000002">
    <property type="protein sequence ID" value="KAG7372833.1"/>
    <property type="molecule type" value="Genomic_DNA"/>
</dbReference>
<evidence type="ECO:0000256" key="1">
    <source>
        <dbReference type="SAM" id="MobiDB-lite"/>
    </source>
</evidence>
<evidence type="ECO:0000313" key="3">
    <source>
        <dbReference type="EMBL" id="KAG7372833.1"/>
    </source>
</evidence>
<evidence type="ECO:0000313" key="2">
    <source>
        <dbReference type="EMBL" id="KAG7340203.1"/>
    </source>
</evidence>
<keyword evidence="4" id="KW-1185">Reference proteome</keyword>
<organism evidence="3 4">
    <name type="scientific">Nitzschia inconspicua</name>
    <dbReference type="NCBI Taxonomy" id="303405"/>
    <lineage>
        <taxon>Eukaryota</taxon>
        <taxon>Sar</taxon>
        <taxon>Stramenopiles</taxon>
        <taxon>Ochrophyta</taxon>
        <taxon>Bacillariophyta</taxon>
        <taxon>Bacillariophyceae</taxon>
        <taxon>Bacillariophycidae</taxon>
        <taxon>Bacillariales</taxon>
        <taxon>Bacillariaceae</taxon>
        <taxon>Nitzschia</taxon>
    </lineage>
</organism>
<sequence>MGQIAGGTTVHCCCIVSFQRDEMEEDDPFERDVSYQDSIVTIMDADSIPKQKQETDTQVSYVSNKSLLTVTCLDRMLLLLSAQEQEQNDDDDKAITKEKSIPHDSSSSLWLDVSHELGLGVHWHNRDETEYAS</sequence>
<reference evidence="3" key="1">
    <citation type="journal article" date="2021" name="Sci. Rep.">
        <title>Diploid genomic architecture of Nitzschia inconspicua, an elite biomass production diatom.</title>
        <authorList>
            <person name="Oliver A."/>
            <person name="Podell S."/>
            <person name="Pinowska A."/>
            <person name="Traller J.C."/>
            <person name="Smith S.R."/>
            <person name="McClure R."/>
            <person name="Beliaev A."/>
            <person name="Bohutskyi P."/>
            <person name="Hill E.A."/>
            <person name="Rabines A."/>
            <person name="Zheng H."/>
            <person name="Allen L.Z."/>
            <person name="Kuo A."/>
            <person name="Grigoriev I.V."/>
            <person name="Allen A.E."/>
            <person name="Hazlebeck D."/>
            <person name="Allen E.E."/>
        </authorList>
    </citation>
    <scope>NUCLEOTIDE SEQUENCE</scope>
    <source>
        <strain evidence="3">Hildebrandi</strain>
    </source>
</reference>
<dbReference type="Proteomes" id="UP000693970">
    <property type="component" value="Unassembled WGS sequence"/>
</dbReference>
<gene>
    <name evidence="2" type="ORF">IV203_023746</name>
    <name evidence="3" type="ORF">IV203_033557</name>
</gene>
<proteinExistence type="predicted"/>
<feature type="region of interest" description="Disordered" evidence="1">
    <location>
        <begin position="83"/>
        <end position="106"/>
    </location>
</feature>
<protein>
    <submittedName>
        <fullName evidence="3">Uncharacterized protein</fullName>
    </submittedName>
</protein>
<accession>A0A9K3M222</accession>
<comment type="caution">
    <text evidence="3">The sequence shown here is derived from an EMBL/GenBank/DDBJ whole genome shotgun (WGS) entry which is preliminary data.</text>
</comment>
<name>A0A9K3M222_9STRA</name>
<evidence type="ECO:0000313" key="4">
    <source>
        <dbReference type="Proteomes" id="UP000693970"/>
    </source>
</evidence>